<dbReference type="AlphaFoldDB" id="U6GAX0"/>
<dbReference type="GeneID" id="25270368"/>
<feature type="compositionally biased region" description="Low complexity" evidence="1">
    <location>
        <begin position="9"/>
        <end position="37"/>
    </location>
</feature>
<name>U6GAX0_EIMAC</name>
<keyword evidence="2" id="KW-0812">Transmembrane</keyword>
<dbReference type="VEuPathDB" id="ToxoDB:EAH_00022980"/>
<sequence length="262" mass="26251">MAREREFLSNSSSSNSSSSSSSSSNSSSSSSSSSRNSQDWISPAGIELAFIKYEQLKTMIRAASPVAFCCAGFASASSFAASADCPYPNALRRSFFLEDGVSASILSTNKHQQLQQLQQQLPLTPPDPAAAAAAAENGANGDAAAADGSSPAAAAAAAAGTTPAAAAAGTTPAGTTPAAAAAAGAAAAAAAAAGVPVFPVPLYDLSGEEREIEFSLLSSGIYFLIISNCGPFSDLKILKRQQNLCLFIKEILILAAAAATSS</sequence>
<evidence type="ECO:0000313" key="2">
    <source>
        <dbReference type="EMBL" id="CDI77280.1"/>
    </source>
</evidence>
<dbReference type="EMBL" id="HG670603">
    <property type="protein sequence ID" value="CDI77280.1"/>
    <property type="molecule type" value="Genomic_DNA"/>
</dbReference>
<keyword evidence="3" id="KW-1185">Reference proteome</keyword>
<evidence type="ECO:0000313" key="3">
    <source>
        <dbReference type="Proteomes" id="UP000018050"/>
    </source>
</evidence>
<proteinExistence type="predicted"/>
<evidence type="ECO:0000256" key="1">
    <source>
        <dbReference type="SAM" id="MobiDB-lite"/>
    </source>
</evidence>
<gene>
    <name evidence="2" type="ORF">EAH_00022980</name>
</gene>
<organism evidence="2 3">
    <name type="scientific">Eimeria acervulina</name>
    <name type="common">Coccidian parasite</name>
    <dbReference type="NCBI Taxonomy" id="5801"/>
    <lineage>
        <taxon>Eukaryota</taxon>
        <taxon>Sar</taxon>
        <taxon>Alveolata</taxon>
        <taxon>Apicomplexa</taxon>
        <taxon>Conoidasida</taxon>
        <taxon>Coccidia</taxon>
        <taxon>Eucoccidiorida</taxon>
        <taxon>Eimeriorina</taxon>
        <taxon>Eimeriidae</taxon>
        <taxon>Eimeria</taxon>
    </lineage>
</organism>
<dbReference type="Proteomes" id="UP000018050">
    <property type="component" value="Unassembled WGS sequence"/>
</dbReference>
<reference evidence="2" key="2">
    <citation type="submission" date="2013-10" db="EMBL/GenBank/DDBJ databases">
        <authorList>
            <person name="Aslett M."/>
        </authorList>
    </citation>
    <scope>NUCLEOTIDE SEQUENCE</scope>
    <source>
        <strain evidence="2">Houghton</strain>
    </source>
</reference>
<feature type="region of interest" description="Disordered" evidence="1">
    <location>
        <begin position="1"/>
        <end position="38"/>
    </location>
</feature>
<protein>
    <submittedName>
        <fullName evidence="2">Lung seven transmembrane receptor domain-containing protein, putative</fullName>
    </submittedName>
</protein>
<reference evidence="2" key="1">
    <citation type="submission" date="2013-10" db="EMBL/GenBank/DDBJ databases">
        <title>Genomic analysis of the causative agents of coccidiosis in chickens.</title>
        <authorList>
            <person name="Reid A.J."/>
            <person name="Blake D."/>
            <person name="Billington K."/>
            <person name="Browne H."/>
            <person name="Dunn M."/>
            <person name="Hung S."/>
            <person name="Kawahara F."/>
            <person name="Miranda-Saavedra D."/>
            <person name="Mourier T."/>
            <person name="Nagra H."/>
            <person name="Otto T.D."/>
            <person name="Rawlings N."/>
            <person name="Sanchez A."/>
            <person name="Sanders M."/>
            <person name="Subramaniam C."/>
            <person name="Tay Y."/>
            <person name="Dear P."/>
            <person name="Doerig C."/>
            <person name="Gruber A."/>
            <person name="Parkinson J."/>
            <person name="Shirley M."/>
            <person name="Wan K.L."/>
            <person name="Berriman M."/>
            <person name="Tomley F."/>
            <person name="Pain A."/>
        </authorList>
    </citation>
    <scope>NUCLEOTIDE SEQUENCE</scope>
    <source>
        <strain evidence="2">Houghton</strain>
    </source>
</reference>
<keyword evidence="2" id="KW-0675">Receptor</keyword>
<dbReference type="RefSeq" id="XP_013252339.1">
    <property type="nucleotide sequence ID" value="XM_013396885.1"/>
</dbReference>
<accession>U6GAX0</accession>
<keyword evidence="2" id="KW-0472">Membrane</keyword>